<dbReference type="Pfam" id="PF13458">
    <property type="entry name" value="Peripla_BP_6"/>
    <property type="match status" value="1"/>
</dbReference>
<dbReference type="InterPro" id="IPR028081">
    <property type="entry name" value="Leu-bd"/>
</dbReference>
<organism evidence="6 7">
    <name type="scientific">Candidatus Methylophosphatis roskildensis</name>
    <dbReference type="NCBI Taxonomy" id="2899263"/>
    <lineage>
        <taxon>Bacteria</taxon>
        <taxon>Pseudomonadati</taxon>
        <taxon>Pseudomonadota</taxon>
        <taxon>Betaproteobacteria</taxon>
        <taxon>Nitrosomonadales</taxon>
        <taxon>Sterolibacteriaceae</taxon>
        <taxon>Candidatus Methylophosphatis</taxon>
    </lineage>
</organism>
<dbReference type="CDD" id="cd06326">
    <property type="entry name" value="PBP1_ABC_ligand_binding-like"/>
    <property type="match status" value="1"/>
</dbReference>
<name>A0A9D7HLD8_9PROT</name>
<accession>A0A9D7HLD8</accession>
<gene>
    <name evidence="6" type="ORF">IPH26_08170</name>
</gene>
<dbReference type="Proteomes" id="UP000807785">
    <property type="component" value="Unassembled WGS sequence"/>
</dbReference>
<dbReference type="PRINTS" id="PR00337">
    <property type="entry name" value="LEUILEVALBP"/>
</dbReference>
<dbReference type="EMBL" id="JADJEV010000003">
    <property type="protein sequence ID" value="MBK6972924.1"/>
    <property type="molecule type" value="Genomic_DNA"/>
</dbReference>
<protein>
    <submittedName>
        <fullName evidence="6">ABC transporter substrate-binding protein</fullName>
    </submittedName>
</protein>
<evidence type="ECO:0000256" key="3">
    <source>
        <dbReference type="ARBA" id="ARBA00022729"/>
    </source>
</evidence>
<dbReference type="Gene3D" id="3.40.50.2300">
    <property type="match status" value="2"/>
</dbReference>
<evidence type="ECO:0000256" key="4">
    <source>
        <dbReference type="ARBA" id="ARBA00022970"/>
    </source>
</evidence>
<feature type="domain" description="Leucine-binding protein" evidence="5">
    <location>
        <begin position="31"/>
        <end position="370"/>
    </location>
</feature>
<comment type="similarity">
    <text evidence="1">Belongs to the leucine-binding protein family.</text>
</comment>
<evidence type="ECO:0000256" key="2">
    <source>
        <dbReference type="ARBA" id="ARBA00022448"/>
    </source>
</evidence>
<dbReference type="PANTHER" id="PTHR47235:SF1">
    <property type="entry name" value="BLR6548 PROTEIN"/>
    <property type="match status" value="1"/>
</dbReference>
<dbReference type="SUPFAM" id="SSF53822">
    <property type="entry name" value="Periplasmic binding protein-like I"/>
    <property type="match status" value="1"/>
</dbReference>
<evidence type="ECO:0000313" key="7">
    <source>
        <dbReference type="Proteomes" id="UP000807785"/>
    </source>
</evidence>
<dbReference type="AlphaFoldDB" id="A0A9D7HLD8"/>
<keyword evidence="2" id="KW-0813">Transport</keyword>
<evidence type="ECO:0000259" key="5">
    <source>
        <dbReference type="Pfam" id="PF13458"/>
    </source>
</evidence>
<keyword evidence="3" id="KW-0732">Signal</keyword>
<dbReference type="InterPro" id="IPR000709">
    <property type="entry name" value="Leu_Ile_Val-bd"/>
</dbReference>
<reference evidence="6" key="1">
    <citation type="submission" date="2020-10" db="EMBL/GenBank/DDBJ databases">
        <title>Connecting structure to function with the recovery of over 1000 high-quality activated sludge metagenome-assembled genomes encoding full-length rRNA genes using long-read sequencing.</title>
        <authorList>
            <person name="Singleton C.M."/>
            <person name="Petriglieri F."/>
            <person name="Kristensen J.M."/>
            <person name="Kirkegaard R.H."/>
            <person name="Michaelsen T.Y."/>
            <person name="Andersen M.H."/>
            <person name="Karst S.M."/>
            <person name="Dueholm M.S."/>
            <person name="Nielsen P.H."/>
            <person name="Albertsen M."/>
        </authorList>
    </citation>
    <scope>NUCLEOTIDE SEQUENCE</scope>
    <source>
        <strain evidence="6">Bjer_18-Q3-R1-45_BAT3C.347</strain>
    </source>
</reference>
<comment type="caution">
    <text evidence="6">The sequence shown here is derived from an EMBL/GenBank/DDBJ whole genome shotgun (WGS) entry which is preliminary data.</text>
</comment>
<evidence type="ECO:0000313" key="6">
    <source>
        <dbReference type="EMBL" id="MBK6972924.1"/>
    </source>
</evidence>
<evidence type="ECO:0000256" key="1">
    <source>
        <dbReference type="ARBA" id="ARBA00010062"/>
    </source>
</evidence>
<proteinExistence type="inferred from homology"/>
<dbReference type="PANTHER" id="PTHR47235">
    <property type="entry name" value="BLR6548 PROTEIN"/>
    <property type="match status" value="1"/>
</dbReference>
<dbReference type="InterPro" id="IPR028082">
    <property type="entry name" value="Peripla_BP_I"/>
</dbReference>
<sequence length="382" mass="39794">MLVKSDIRRAALRIVAGLIGLASGVAAAAEILIAQVAPLSGPLAPTGNGMRVGALVCFEAINAAGGIRGSKIRLASRDDGYKAEETVRLARATLAESRPLAFFGIVGTGNLDALIKESVLSEAGIPAIGLRSGASSLVRPENTLLFFTRASYAEEVERIVSHLSLTGQKRIGAFYQDDAFGADGLAAIDESAKRHAVEVVARASYAKNTTQVEASVKTLGASKAQAIVMVANTAASAEFLKQYRAGGGTAQLFALSTTEGPQVAEKIGAKTAHGFAVSQVVPDPLNRGVPIVRDFQDDFQKYAPAGSQLSATILEGYVAARVLVEGLRRAGAEPTRARLTASLQALRNFDVGGMIIGFDSPSRSGSRYVDIAILGGDGKLLR</sequence>
<keyword evidence="4" id="KW-0029">Amino-acid transport</keyword>
<dbReference type="GO" id="GO:0006865">
    <property type="term" value="P:amino acid transport"/>
    <property type="evidence" value="ECO:0007669"/>
    <property type="project" value="UniProtKB-KW"/>
</dbReference>